<evidence type="ECO:0000313" key="4">
    <source>
        <dbReference type="Proteomes" id="UP000757232"/>
    </source>
</evidence>
<feature type="region of interest" description="Disordered" evidence="1">
    <location>
        <begin position="540"/>
        <end position="563"/>
    </location>
</feature>
<dbReference type="SUPFAM" id="SSF51735">
    <property type="entry name" value="NAD(P)-binding Rossmann-fold domains"/>
    <property type="match status" value="1"/>
</dbReference>
<dbReference type="Gene3D" id="3.90.180.10">
    <property type="entry name" value="Medium-chain alcohol dehydrogenases, catalytic domain"/>
    <property type="match status" value="1"/>
</dbReference>
<dbReference type="SUPFAM" id="SSF50129">
    <property type="entry name" value="GroES-like"/>
    <property type="match status" value="1"/>
</dbReference>
<feature type="compositionally biased region" description="Low complexity" evidence="1">
    <location>
        <begin position="423"/>
        <end position="441"/>
    </location>
</feature>
<feature type="compositionally biased region" description="Low complexity" evidence="1">
    <location>
        <begin position="397"/>
        <end position="407"/>
    </location>
</feature>
<feature type="compositionally biased region" description="Polar residues" evidence="1">
    <location>
        <begin position="870"/>
        <end position="881"/>
    </location>
</feature>
<feature type="compositionally biased region" description="Basic and acidic residues" evidence="1">
    <location>
        <begin position="952"/>
        <end position="962"/>
    </location>
</feature>
<gene>
    <name evidence="3" type="ORF">A7U60_g8513</name>
</gene>
<feature type="compositionally biased region" description="Low complexity" evidence="1">
    <location>
        <begin position="206"/>
        <end position="225"/>
    </location>
</feature>
<feature type="region of interest" description="Disordered" evidence="1">
    <location>
        <begin position="84"/>
        <end position="109"/>
    </location>
</feature>
<feature type="compositionally biased region" description="Polar residues" evidence="1">
    <location>
        <begin position="226"/>
        <end position="238"/>
    </location>
</feature>
<dbReference type="InterPro" id="IPR011032">
    <property type="entry name" value="GroES-like_sf"/>
</dbReference>
<dbReference type="InterPro" id="IPR036291">
    <property type="entry name" value="NAD(P)-bd_dom_sf"/>
</dbReference>
<reference evidence="3" key="1">
    <citation type="submission" date="2016-06" db="EMBL/GenBank/DDBJ databases">
        <title>Draft Genome sequence of the fungus Inonotus baumii.</title>
        <authorList>
            <person name="Zhu H."/>
            <person name="Lin W."/>
        </authorList>
    </citation>
    <scope>NUCLEOTIDE SEQUENCE</scope>
    <source>
        <strain evidence="3">821</strain>
    </source>
</reference>
<feature type="region of interest" description="Disordered" evidence="1">
    <location>
        <begin position="1"/>
        <end position="43"/>
    </location>
</feature>
<organism evidence="3 4">
    <name type="scientific">Sanghuangporus baumii</name>
    <name type="common">Phellinus baumii</name>
    <dbReference type="NCBI Taxonomy" id="108892"/>
    <lineage>
        <taxon>Eukaryota</taxon>
        <taxon>Fungi</taxon>
        <taxon>Dikarya</taxon>
        <taxon>Basidiomycota</taxon>
        <taxon>Agaricomycotina</taxon>
        <taxon>Agaricomycetes</taxon>
        <taxon>Hymenochaetales</taxon>
        <taxon>Hymenochaetaceae</taxon>
        <taxon>Sanghuangporus</taxon>
    </lineage>
</organism>
<feature type="region of interest" description="Disordered" evidence="1">
    <location>
        <begin position="836"/>
        <end position="890"/>
    </location>
</feature>
<feature type="compositionally biased region" description="Acidic residues" evidence="1">
    <location>
        <begin position="963"/>
        <end position="972"/>
    </location>
</feature>
<comment type="caution">
    <text evidence="3">The sequence shown here is derived from an EMBL/GenBank/DDBJ whole genome shotgun (WGS) entry which is preliminary data.</text>
</comment>
<feature type="compositionally biased region" description="Basic and acidic residues" evidence="1">
    <location>
        <begin position="771"/>
        <end position="780"/>
    </location>
</feature>
<feature type="compositionally biased region" description="Low complexity" evidence="1">
    <location>
        <begin position="744"/>
        <end position="754"/>
    </location>
</feature>
<dbReference type="OrthoDB" id="201656at2759"/>
<evidence type="ECO:0000256" key="1">
    <source>
        <dbReference type="SAM" id="MobiDB-lite"/>
    </source>
</evidence>
<feature type="compositionally biased region" description="Polar residues" evidence="1">
    <location>
        <begin position="1"/>
        <end position="18"/>
    </location>
</feature>
<sequence length="1007" mass="107954">MPKPTLLQNLFNQPTQTYSSLSGGGKGDGSTGSTGVSQKKAKYHSVRNDMVRVAARARARATTMAAAEIPIPAPIPPPSIPPQHIHLPHSPFEGTVDNGEDPSPGQSLVDQQHDLSTEANTMGAPLEQPTLLAFMDKDAFSTATANQSDDGDVSPDATDVSASLLLPQYAEPSNDSENDNKPESELSQRASSSQAMTSLDASLDGTTSEASSPTSFSVSAPSTSTRVTTPATSESNKQSHSRSSSPATRSGSLKRKKAENRKSILSMVKRNTYKDNDWAKDVRWLVSPTETNPDKRKTWHTVSKVPGIATNNGTTATKRSRARPQFELDPMTLIPMLPLSNVPLQVRAPHRRAASQSTAGSRRTIGRRRMSAVWEEDEGDEPAPNSPRRAHTDPAPLSSLGRGRSLSTPHRTPPPERARSPTSASLLSGESGSLASSSAPSSAFTSVSRTVDLPNPLPVTNGGTPTGFTSLVLPRAAHPPTSSNHFSLLFGSSSQVDITRTGLAQTTMTTISITKNAASSALGGSRPRFLSLSSLSLLSPGSDSKSDLPKTPSHLLGSLPRPLSITSHTRPPTKVHSNQVLVQVYAVALDGLDDRIVSEKSARKDCYGFVPGRSFVGRVVEAGFEVNNVAKGDWIIGLLDVRKCGALAEFVVVEKRHVARCQRPSPSFTLEQLALLPLCGVPAHRAVRQAGIDADTEQDTMHGRVLVLQGHDGAGALAVQALAYAGMHVTAHIPLHADTQRMRTPSTSSASSSEPSDERGRDVSAGIRHSSTREAEERVRKWGARGVRVGDAVEVVENCDAGAFDLVIDTVGGKRIWDACQRVLAASGQFMTLVGDVSSSPSPSPPNSSNTSPSRSHSPFHFTHYHHNSSSKTDPNFSSNRDVGGPAVPSINQHYKANFRSIRRAFKARKTIGYALVSPAADVDQCGEDVRDSLVEAVRRAVAGVFVPFVGNHEEHEEHEEHQEEDEDEDEEDRRRKQRVVPFERAPELFGSGRLSEGRTGVVRVVD</sequence>
<dbReference type="InterPro" id="IPR013154">
    <property type="entry name" value="ADH-like_N"/>
</dbReference>
<dbReference type="InterPro" id="IPR050700">
    <property type="entry name" value="YIM1/Zinc_Alcohol_DH_Fams"/>
</dbReference>
<feature type="compositionally biased region" description="Gly residues" evidence="1">
    <location>
        <begin position="22"/>
        <end position="32"/>
    </location>
</feature>
<feature type="region of interest" description="Disordered" evidence="1">
    <location>
        <begin position="170"/>
        <end position="263"/>
    </location>
</feature>
<feature type="compositionally biased region" description="Low complexity" evidence="1">
    <location>
        <begin position="241"/>
        <end position="251"/>
    </location>
</feature>
<feature type="domain" description="Alcohol dehydrogenase-like N-terminal" evidence="2">
    <location>
        <begin position="577"/>
        <end position="660"/>
    </location>
</feature>
<dbReference type="Proteomes" id="UP000757232">
    <property type="component" value="Unassembled WGS sequence"/>
</dbReference>
<dbReference type="PANTHER" id="PTHR11695">
    <property type="entry name" value="ALCOHOL DEHYDROGENASE RELATED"/>
    <property type="match status" value="1"/>
</dbReference>
<dbReference type="Pfam" id="PF08240">
    <property type="entry name" value="ADH_N"/>
    <property type="match status" value="1"/>
</dbReference>
<dbReference type="EMBL" id="LNZH02000215">
    <property type="protein sequence ID" value="OCB84527.1"/>
    <property type="molecule type" value="Genomic_DNA"/>
</dbReference>
<feature type="region of interest" description="Disordered" evidence="1">
    <location>
        <begin position="347"/>
        <end position="441"/>
    </location>
</feature>
<evidence type="ECO:0000259" key="2">
    <source>
        <dbReference type="Pfam" id="PF08240"/>
    </source>
</evidence>
<proteinExistence type="predicted"/>
<feature type="compositionally biased region" description="Polar residues" evidence="1">
    <location>
        <begin position="187"/>
        <end position="200"/>
    </location>
</feature>
<dbReference type="Gene3D" id="3.40.50.720">
    <property type="entry name" value="NAD(P)-binding Rossmann-like Domain"/>
    <property type="match status" value="2"/>
</dbReference>
<feature type="region of interest" description="Disordered" evidence="1">
    <location>
        <begin position="952"/>
        <end position="982"/>
    </location>
</feature>
<feature type="compositionally biased region" description="Low complexity" evidence="1">
    <location>
        <begin position="847"/>
        <end position="859"/>
    </location>
</feature>
<accession>A0A9Q5MYH8</accession>
<feature type="region of interest" description="Disordered" evidence="1">
    <location>
        <begin position="735"/>
        <end position="780"/>
    </location>
</feature>
<keyword evidence="4" id="KW-1185">Reference proteome</keyword>
<dbReference type="GO" id="GO:0005739">
    <property type="term" value="C:mitochondrion"/>
    <property type="evidence" value="ECO:0007669"/>
    <property type="project" value="TreeGrafter"/>
</dbReference>
<dbReference type="AlphaFoldDB" id="A0A9Q5MYH8"/>
<protein>
    <recommendedName>
        <fullName evidence="2">Alcohol dehydrogenase-like N-terminal domain-containing protein</fullName>
    </recommendedName>
</protein>
<evidence type="ECO:0000313" key="3">
    <source>
        <dbReference type="EMBL" id="OCB84527.1"/>
    </source>
</evidence>
<name>A0A9Q5MYH8_SANBA</name>
<dbReference type="PANTHER" id="PTHR11695:SF294">
    <property type="entry name" value="RETICULON-4-INTERACTING PROTEIN 1, MITOCHONDRIAL"/>
    <property type="match status" value="1"/>
</dbReference>